<name>A0A418PQB1_9BACT</name>
<evidence type="ECO:0000313" key="2">
    <source>
        <dbReference type="Proteomes" id="UP000283522"/>
    </source>
</evidence>
<protein>
    <submittedName>
        <fullName evidence="1">Uncharacterized protein</fullName>
    </submittedName>
</protein>
<gene>
    <name evidence="1" type="ORF">D0X99_13145</name>
</gene>
<dbReference type="RefSeq" id="WP_119478297.1">
    <property type="nucleotide sequence ID" value="NZ_QXML01000006.1"/>
</dbReference>
<comment type="caution">
    <text evidence="1">The sequence shown here is derived from an EMBL/GenBank/DDBJ whole genome shotgun (WGS) entry which is preliminary data.</text>
</comment>
<dbReference type="OrthoDB" id="836926at2"/>
<dbReference type="AlphaFoldDB" id="A0A418PQB1"/>
<dbReference type="PROSITE" id="PS51257">
    <property type="entry name" value="PROKAR_LIPOPROTEIN"/>
    <property type="match status" value="1"/>
</dbReference>
<organism evidence="1 2">
    <name type="scientific">Algoriphagus lacus</name>
    <dbReference type="NCBI Taxonomy" id="2056311"/>
    <lineage>
        <taxon>Bacteria</taxon>
        <taxon>Pseudomonadati</taxon>
        <taxon>Bacteroidota</taxon>
        <taxon>Cytophagia</taxon>
        <taxon>Cytophagales</taxon>
        <taxon>Cyclobacteriaceae</taxon>
        <taxon>Algoriphagus</taxon>
    </lineage>
</organism>
<keyword evidence="2" id="KW-1185">Reference proteome</keyword>
<reference evidence="1 2" key="1">
    <citation type="submission" date="2018-09" db="EMBL/GenBank/DDBJ databases">
        <authorList>
            <person name="Wang X."/>
            <person name="Du Z."/>
        </authorList>
    </citation>
    <scope>NUCLEOTIDE SEQUENCE [LARGE SCALE GENOMIC DNA]</scope>
    <source>
        <strain evidence="1 2">N3</strain>
    </source>
</reference>
<evidence type="ECO:0000313" key="1">
    <source>
        <dbReference type="EMBL" id="RIW14499.1"/>
    </source>
</evidence>
<sequence>MKINYRHIIISISVIGLFSSCNTLEKASTHGFISGYYKLKSENKNIENVYLDVTDDQINVYQEKKGLVDQKQFLNIPLKTTDSLIFDQMIFKKQSLDFDLTSIIFKYRPSVYGLPEQLTTDLNIALYTGWRHDSYEVKSKLSPLGKSYYKINNRGYDFGIFAGPGTTLISPFTTRNNRPDEYNGMIIQGGIAGFIELSMASFGVALGYDYLLSQDRNIWIYNNKPWVGFVVGIALN</sequence>
<proteinExistence type="predicted"/>
<dbReference type="Proteomes" id="UP000283522">
    <property type="component" value="Unassembled WGS sequence"/>
</dbReference>
<dbReference type="EMBL" id="QXML01000006">
    <property type="protein sequence ID" value="RIW14499.1"/>
    <property type="molecule type" value="Genomic_DNA"/>
</dbReference>
<accession>A0A418PQB1</accession>